<dbReference type="InterPro" id="IPR000644">
    <property type="entry name" value="CBS_dom"/>
</dbReference>
<feature type="domain" description="PAS" evidence="14">
    <location>
        <begin position="463"/>
        <end position="534"/>
    </location>
</feature>
<evidence type="ECO:0000259" key="15">
    <source>
        <dbReference type="PROSITE" id="PS50113"/>
    </source>
</evidence>
<evidence type="ECO:0000259" key="13">
    <source>
        <dbReference type="PROSITE" id="PS50110"/>
    </source>
</evidence>
<dbReference type="Pfam" id="PF08447">
    <property type="entry name" value="PAS_3"/>
    <property type="match status" value="1"/>
</dbReference>
<keyword evidence="8" id="KW-0902">Two-component regulatory system</keyword>
<dbReference type="InterPro" id="IPR046342">
    <property type="entry name" value="CBS_dom_sf"/>
</dbReference>
<evidence type="ECO:0000256" key="5">
    <source>
        <dbReference type="ARBA" id="ARBA00022741"/>
    </source>
</evidence>
<keyword evidence="7" id="KW-0067">ATP-binding</keyword>
<feature type="domain" description="PAC" evidence="15">
    <location>
        <begin position="660"/>
        <end position="712"/>
    </location>
</feature>
<dbReference type="SUPFAM" id="SSF55874">
    <property type="entry name" value="ATPase domain of HSP90 chaperone/DNA topoisomerase II/histidine kinase"/>
    <property type="match status" value="1"/>
</dbReference>
<evidence type="ECO:0000313" key="18">
    <source>
        <dbReference type="Proteomes" id="UP000053372"/>
    </source>
</evidence>
<dbReference type="AlphaFoldDB" id="A0A0V7ZZG4"/>
<dbReference type="EC" id="2.7.13.3" evidence="2"/>
<dbReference type="InterPro" id="IPR004358">
    <property type="entry name" value="Sig_transdc_His_kin-like_C"/>
</dbReference>
<dbReference type="InterPro" id="IPR000700">
    <property type="entry name" value="PAS-assoc_C"/>
</dbReference>
<dbReference type="SUPFAM" id="SSF47384">
    <property type="entry name" value="Homodimeric domain of signal transducing histidine kinase"/>
    <property type="match status" value="1"/>
</dbReference>
<accession>A0A0V7ZZG4</accession>
<feature type="domain" description="PAS" evidence="14">
    <location>
        <begin position="586"/>
        <end position="654"/>
    </location>
</feature>
<dbReference type="PROSITE" id="PS51371">
    <property type="entry name" value="CBS"/>
    <property type="match status" value="4"/>
</dbReference>
<dbReference type="PROSITE" id="PS50112">
    <property type="entry name" value="PAS"/>
    <property type="match status" value="3"/>
</dbReference>
<dbReference type="PANTHER" id="PTHR43065">
    <property type="entry name" value="SENSOR HISTIDINE KINASE"/>
    <property type="match status" value="1"/>
</dbReference>
<dbReference type="SMART" id="SM00116">
    <property type="entry name" value="CBS"/>
    <property type="match status" value="4"/>
</dbReference>
<comment type="caution">
    <text evidence="17">The sequence shown here is derived from an EMBL/GenBank/DDBJ whole genome shotgun (WGS) entry which is preliminary data.</text>
</comment>
<dbReference type="PROSITE" id="PS50113">
    <property type="entry name" value="PAC"/>
    <property type="match status" value="2"/>
</dbReference>
<feature type="domain" description="CBS" evidence="16">
    <location>
        <begin position="165"/>
        <end position="237"/>
    </location>
</feature>
<dbReference type="CDD" id="cd00156">
    <property type="entry name" value="REC"/>
    <property type="match status" value="1"/>
</dbReference>
<feature type="domain" description="CBS" evidence="16">
    <location>
        <begin position="98"/>
        <end position="158"/>
    </location>
</feature>
<evidence type="ECO:0000256" key="1">
    <source>
        <dbReference type="ARBA" id="ARBA00000085"/>
    </source>
</evidence>
<dbReference type="CDD" id="cd00082">
    <property type="entry name" value="HisKA"/>
    <property type="match status" value="1"/>
</dbReference>
<dbReference type="PROSITE" id="PS50109">
    <property type="entry name" value="HIS_KIN"/>
    <property type="match status" value="1"/>
</dbReference>
<feature type="coiled-coil region" evidence="11">
    <location>
        <begin position="302"/>
        <end position="346"/>
    </location>
</feature>
<evidence type="ECO:0000259" key="14">
    <source>
        <dbReference type="PROSITE" id="PS50112"/>
    </source>
</evidence>
<dbReference type="Gene3D" id="3.10.580.10">
    <property type="entry name" value="CBS-domain"/>
    <property type="match status" value="2"/>
</dbReference>
<dbReference type="InterPro" id="IPR001789">
    <property type="entry name" value="Sig_transdc_resp-reg_receiver"/>
</dbReference>
<dbReference type="InterPro" id="IPR003661">
    <property type="entry name" value="HisK_dim/P_dom"/>
</dbReference>
<dbReference type="SUPFAM" id="SSF52172">
    <property type="entry name" value="CheY-like"/>
    <property type="match status" value="1"/>
</dbReference>
<dbReference type="GO" id="GO:0005524">
    <property type="term" value="F:ATP binding"/>
    <property type="evidence" value="ECO:0007669"/>
    <property type="project" value="UniProtKB-KW"/>
</dbReference>
<dbReference type="Pfam" id="PF00072">
    <property type="entry name" value="Response_reg"/>
    <property type="match status" value="1"/>
</dbReference>
<dbReference type="Gene3D" id="3.40.50.2300">
    <property type="match status" value="1"/>
</dbReference>
<dbReference type="SMART" id="SM00091">
    <property type="entry name" value="PAS"/>
    <property type="match status" value="3"/>
</dbReference>
<dbReference type="InterPro" id="IPR005467">
    <property type="entry name" value="His_kinase_dom"/>
</dbReference>
<evidence type="ECO:0000259" key="12">
    <source>
        <dbReference type="PROSITE" id="PS50109"/>
    </source>
</evidence>
<dbReference type="InterPro" id="IPR000014">
    <property type="entry name" value="PAS"/>
</dbReference>
<sequence length="1087" mass="122800">MHNQRFALEKAIEHNYIIVSPNTSLVAVIELMSNGYVKNCEHFESTPAINKQYLMPTRGLCALIVDDSQVIGIFTERDIVTVIATAKKLEELTIAEVMSREIITLKIDEIEDIFALLHLSYERGIRHIPILDRQNQILGIITPRGIRRTLHPSEWLRFRCVSEVVTTQATYAFPTASLTDVVNLMVKYHVSCVVIVQEDKDSQEYNNSEVLDLTPVGIVTEWDILQFQRLKLNFADIQVQAVMSTPLFTVHPSDSLWSVHQKMQQHMIRRLVVTTEAGKLRSIITESSLLQALDPKEMYGVLELLQQKVEQLQIERSELSQSYAKQTQLYQQVQTALEERKQAERDRDRFFSLSMDMLCIAGFDGYFKRINPAFEKTLGYTSIELLASSFLSFIHPDDIPATLAEMDKLARGIKTIAFENRYRCKEGSYKWLQWNATPYGELIYSVARDVTERKQMQLDIQESEKRYRYIYENTPVMLHSIDSSGNLISVSKYWLEKLGYERKEVLGRKSTEFLTPESRKYAIEVALPGYFEKGFCQDIPYQIVRKDGKILDILLSAIGEQDADGNVIRSLAVLIDVTERNKAQQKIEEQAALLDVATDAILVQSLDDRILFWNQGAERLYGFTSAEALNQNSQDLLYPEVFPPESEQKIQQMLFEQGKWRGELKQITKDNTDITVASRWNLMRDEQGNPKSILIVNTDITEQKKLEIQFLRAQRLESIGTLSGGIAHDLNNILTPVLAIAQLLPLKLPQADEHTKHLFDMLQNSAKRGATLVKQVLSFARGMQGDRTTLQIKHIISEIREFVRNTFPKSIEIEVGIARNLHTVYGDATQLHQVLMNLCVNARDAMPDGGTLSINAENLDIDRDYAAMNINAKVGSHITVTVSDTGIGIPPEALERIFEPFFTTKKQGKGTGLGLSTAIGIIKSHDGFINVYSEVGKGSQFKIYLPAAHTAETIRDSQEEIPIGQGELILVVDDEPVIREISKTSLEDYNYQVLTASDGIEAIAVYVQHKNDISAVIMDIMMPSMDGLTAIYNLQQINSQVKIIAVSGLPSTEKITAAKNAGVKAFLAKPYTSKDLLQKLHEIISIT</sequence>
<feature type="domain" description="CBS" evidence="16">
    <location>
        <begin position="12"/>
        <end position="91"/>
    </location>
</feature>
<dbReference type="SMART" id="SM00387">
    <property type="entry name" value="HATPase_c"/>
    <property type="match status" value="1"/>
</dbReference>
<evidence type="ECO:0000256" key="3">
    <source>
        <dbReference type="ARBA" id="ARBA00022553"/>
    </source>
</evidence>
<proteinExistence type="predicted"/>
<keyword evidence="10" id="KW-0129">CBS domain</keyword>
<dbReference type="Pfam" id="PF00571">
    <property type="entry name" value="CBS"/>
    <property type="match status" value="4"/>
</dbReference>
<keyword evidence="4" id="KW-0808">Transferase</keyword>
<protein>
    <recommendedName>
        <fullName evidence="2">histidine kinase</fullName>
        <ecNumber evidence="2">2.7.13.3</ecNumber>
    </recommendedName>
</protein>
<evidence type="ECO:0000313" key="17">
    <source>
        <dbReference type="EMBL" id="KST69863.1"/>
    </source>
</evidence>
<evidence type="ECO:0000256" key="6">
    <source>
        <dbReference type="ARBA" id="ARBA00022777"/>
    </source>
</evidence>
<keyword evidence="18" id="KW-1185">Reference proteome</keyword>
<dbReference type="SMART" id="SM00388">
    <property type="entry name" value="HisKA"/>
    <property type="match status" value="1"/>
</dbReference>
<dbReference type="InterPro" id="IPR035965">
    <property type="entry name" value="PAS-like_dom_sf"/>
</dbReference>
<dbReference type="Pfam" id="PF00512">
    <property type="entry name" value="HisKA"/>
    <property type="match status" value="1"/>
</dbReference>
<dbReference type="Proteomes" id="UP000053372">
    <property type="component" value="Unassembled WGS sequence"/>
</dbReference>
<dbReference type="Pfam" id="PF02518">
    <property type="entry name" value="HATPase_c"/>
    <property type="match status" value="1"/>
</dbReference>
<evidence type="ECO:0000256" key="8">
    <source>
        <dbReference type="ARBA" id="ARBA00023012"/>
    </source>
</evidence>
<dbReference type="Gene3D" id="1.10.287.130">
    <property type="match status" value="1"/>
</dbReference>
<gene>
    <name evidence="17" type="ORF">BC008_05350</name>
</gene>
<dbReference type="PANTHER" id="PTHR43065:SF46">
    <property type="entry name" value="C4-DICARBOXYLATE TRANSPORT SENSOR PROTEIN DCTB"/>
    <property type="match status" value="1"/>
</dbReference>
<dbReference type="Gene3D" id="3.30.450.20">
    <property type="entry name" value="PAS domain"/>
    <property type="match status" value="3"/>
</dbReference>
<evidence type="ECO:0000256" key="9">
    <source>
        <dbReference type="PROSITE-ProRule" id="PRU00169"/>
    </source>
</evidence>
<dbReference type="CDD" id="cd17774">
    <property type="entry name" value="CBS_two-component_sensor_histidine_kinase_repeat2"/>
    <property type="match status" value="1"/>
</dbReference>
<dbReference type="SMART" id="SM00448">
    <property type="entry name" value="REC"/>
    <property type="match status" value="1"/>
</dbReference>
<dbReference type="Gene3D" id="3.30.565.10">
    <property type="entry name" value="Histidine kinase-like ATPase, C-terminal domain"/>
    <property type="match status" value="1"/>
</dbReference>
<organism evidence="17 18">
    <name type="scientific">Mastigocoleus testarum BC008</name>
    <dbReference type="NCBI Taxonomy" id="371196"/>
    <lineage>
        <taxon>Bacteria</taxon>
        <taxon>Bacillati</taxon>
        <taxon>Cyanobacteriota</taxon>
        <taxon>Cyanophyceae</taxon>
        <taxon>Nostocales</taxon>
        <taxon>Hapalosiphonaceae</taxon>
        <taxon>Mastigocoleus</taxon>
    </lineage>
</organism>
<dbReference type="Pfam" id="PF13426">
    <property type="entry name" value="PAS_9"/>
    <property type="match status" value="2"/>
</dbReference>
<reference evidence="17 18" key="1">
    <citation type="journal article" date="2015" name="Genome Announc.">
        <title>Draft Genome of the Euendolithic (true boring) Cyanobacterium Mastigocoleus testarum strain BC008.</title>
        <authorList>
            <person name="Guida B.S."/>
            <person name="Garcia-Pichel F."/>
        </authorList>
    </citation>
    <scope>NUCLEOTIDE SEQUENCE [LARGE SCALE GENOMIC DNA]</scope>
    <source>
        <strain evidence="17 18">BC008</strain>
    </source>
</reference>
<keyword evidence="11" id="KW-0175">Coiled coil</keyword>
<dbReference type="EMBL" id="LMTZ01000012">
    <property type="protein sequence ID" value="KST69863.1"/>
    <property type="molecule type" value="Genomic_DNA"/>
</dbReference>
<dbReference type="InterPro" id="IPR013655">
    <property type="entry name" value="PAS_fold_3"/>
</dbReference>
<dbReference type="GO" id="GO:0000155">
    <property type="term" value="F:phosphorelay sensor kinase activity"/>
    <property type="evidence" value="ECO:0007669"/>
    <property type="project" value="InterPro"/>
</dbReference>
<dbReference type="InterPro" id="IPR036097">
    <property type="entry name" value="HisK_dim/P_sf"/>
</dbReference>
<feature type="domain" description="Histidine kinase" evidence="12">
    <location>
        <begin position="725"/>
        <end position="949"/>
    </location>
</feature>
<evidence type="ECO:0000259" key="16">
    <source>
        <dbReference type="PROSITE" id="PS51371"/>
    </source>
</evidence>
<dbReference type="CDD" id="cd00130">
    <property type="entry name" value="PAS"/>
    <property type="match status" value="3"/>
</dbReference>
<dbReference type="SMART" id="SM00086">
    <property type="entry name" value="PAC"/>
    <property type="match status" value="3"/>
</dbReference>
<evidence type="ECO:0000256" key="4">
    <source>
        <dbReference type="ARBA" id="ARBA00022679"/>
    </source>
</evidence>
<dbReference type="RefSeq" id="WP_058183097.1">
    <property type="nucleotide sequence ID" value="NZ_LMTZ01000012.1"/>
</dbReference>
<dbReference type="InterPro" id="IPR036890">
    <property type="entry name" value="HATPase_C_sf"/>
</dbReference>
<dbReference type="OrthoDB" id="9788063at2"/>
<comment type="catalytic activity">
    <reaction evidence="1">
        <text>ATP + protein L-histidine = ADP + protein N-phospho-L-histidine.</text>
        <dbReference type="EC" id="2.7.13.3"/>
    </reaction>
</comment>
<name>A0A0V7ZZG4_9CYAN</name>
<dbReference type="SUPFAM" id="SSF55785">
    <property type="entry name" value="PYP-like sensor domain (PAS domain)"/>
    <property type="match status" value="3"/>
</dbReference>
<dbReference type="InterPro" id="IPR011006">
    <property type="entry name" value="CheY-like_superfamily"/>
</dbReference>
<evidence type="ECO:0000256" key="11">
    <source>
        <dbReference type="SAM" id="Coils"/>
    </source>
</evidence>
<feature type="domain" description="PAS" evidence="14">
    <location>
        <begin position="364"/>
        <end position="413"/>
    </location>
</feature>
<dbReference type="InterPro" id="IPR001610">
    <property type="entry name" value="PAC"/>
</dbReference>
<keyword evidence="5" id="KW-0547">Nucleotide-binding</keyword>
<feature type="domain" description="Response regulatory" evidence="13">
    <location>
        <begin position="968"/>
        <end position="1084"/>
    </location>
</feature>
<feature type="domain" description="CBS" evidence="16">
    <location>
        <begin position="243"/>
        <end position="304"/>
    </location>
</feature>
<dbReference type="NCBIfam" id="TIGR00229">
    <property type="entry name" value="sensory_box"/>
    <property type="match status" value="3"/>
</dbReference>
<evidence type="ECO:0000256" key="10">
    <source>
        <dbReference type="PROSITE-ProRule" id="PRU00703"/>
    </source>
</evidence>
<keyword evidence="6" id="KW-0418">Kinase</keyword>
<dbReference type="PROSITE" id="PS50110">
    <property type="entry name" value="RESPONSE_REGULATORY"/>
    <property type="match status" value="1"/>
</dbReference>
<dbReference type="InterPro" id="IPR003594">
    <property type="entry name" value="HATPase_dom"/>
</dbReference>
<evidence type="ECO:0000256" key="2">
    <source>
        <dbReference type="ARBA" id="ARBA00012438"/>
    </source>
</evidence>
<feature type="modified residue" description="4-aspartylphosphate" evidence="9">
    <location>
        <position position="1019"/>
    </location>
</feature>
<feature type="domain" description="PAC" evidence="15">
    <location>
        <begin position="537"/>
        <end position="589"/>
    </location>
</feature>
<keyword evidence="3 9" id="KW-0597">Phosphoprotein</keyword>
<dbReference type="PRINTS" id="PR00344">
    <property type="entry name" value="BCTRLSENSOR"/>
</dbReference>
<evidence type="ECO:0000256" key="7">
    <source>
        <dbReference type="ARBA" id="ARBA00022840"/>
    </source>
</evidence>
<dbReference type="SUPFAM" id="SSF54631">
    <property type="entry name" value="CBS-domain pair"/>
    <property type="match status" value="2"/>
</dbReference>